<dbReference type="HOGENOM" id="CLU_026821_0_0_10"/>
<dbReference type="InterPro" id="IPR006674">
    <property type="entry name" value="HD_domain"/>
</dbReference>
<dbReference type="AlphaFoldDB" id="W0F582"/>
<dbReference type="EMBL" id="CP007035">
    <property type="protein sequence ID" value="AHF16639.1"/>
    <property type="molecule type" value="Genomic_DNA"/>
</dbReference>
<evidence type="ECO:0000313" key="3">
    <source>
        <dbReference type="Proteomes" id="UP000003586"/>
    </source>
</evidence>
<dbReference type="Proteomes" id="UP000003586">
    <property type="component" value="Chromosome"/>
</dbReference>
<gene>
    <name evidence="2" type="ORF">NIASO_18600</name>
</gene>
<evidence type="ECO:0000313" key="2">
    <source>
        <dbReference type="EMBL" id="AHF16639.1"/>
    </source>
</evidence>
<reference evidence="2 3" key="1">
    <citation type="submission" date="2013-12" db="EMBL/GenBank/DDBJ databases">
        <authorList>
            <consortium name="DOE Joint Genome Institute"/>
            <person name="Eisen J."/>
            <person name="Huntemann M."/>
            <person name="Han J."/>
            <person name="Chen A."/>
            <person name="Kyrpides N."/>
            <person name="Mavromatis K."/>
            <person name="Markowitz V."/>
            <person name="Palaniappan K."/>
            <person name="Ivanova N."/>
            <person name="Schaumberg A."/>
            <person name="Pati A."/>
            <person name="Liolios K."/>
            <person name="Nordberg H.P."/>
            <person name="Cantor M.N."/>
            <person name="Hua S.X."/>
            <person name="Woyke T."/>
        </authorList>
    </citation>
    <scope>NUCLEOTIDE SEQUENCE [LARGE SCALE GENOMIC DNA]</scope>
    <source>
        <strain evidence="3">DSM 19437</strain>
    </source>
</reference>
<dbReference type="PANTHER" id="PTHR11373:SF4">
    <property type="entry name" value="DEOXYNUCLEOSIDE TRIPHOSPHATE TRIPHOSPHOHYDROLASE SAMHD1"/>
    <property type="match status" value="1"/>
</dbReference>
<dbReference type="InterPro" id="IPR050135">
    <property type="entry name" value="dGTPase-like"/>
</dbReference>
<dbReference type="STRING" id="929713.NIASO_18600"/>
<evidence type="ECO:0000259" key="1">
    <source>
        <dbReference type="SMART" id="SM00471"/>
    </source>
</evidence>
<dbReference type="eggNOG" id="COG1078">
    <property type="taxonomic scope" value="Bacteria"/>
</dbReference>
<dbReference type="InterPro" id="IPR045509">
    <property type="entry name" value="HD_assoc_2"/>
</dbReference>
<organism evidence="2 3">
    <name type="scientific">Niabella soli DSM 19437</name>
    <dbReference type="NCBI Taxonomy" id="929713"/>
    <lineage>
        <taxon>Bacteria</taxon>
        <taxon>Pseudomonadati</taxon>
        <taxon>Bacteroidota</taxon>
        <taxon>Chitinophagia</taxon>
        <taxon>Chitinophagales</taxon>
        <taxon>Chitinophagaceae</taxon>
        <taxon>Niabella</taxon>
    </lineage>
</organism>
<proteinExistence type="predicted"/>
<sequence length="408" mass="46798">MKTVRKIINDPVYGFITIDHPLLLAIISHRYYQRLRNIHQMAFAHLVYPGAVHTRLLHSLGAYHLMCIALQELKGKGVVITDEEELGAKIAILLHDVGHGPFSHALEHELIPGVHHEKLSLAIMEELNEEFNNKLETALAIFTDQHPKKFLHQLVSGQLDVDRMDYLNRDSFFTGVAEGVIGYDRIIKMLSVLNGSLVVEEKAIYSIEKFLLSRRLMYWQVYLHKTVVASEKMLVMIIRRAKELIRNGVQVTAATKALEHFLHRGAVPGMEDKRQLLQDFCNMDDHDMMATIKNWCSHPDKVLSRLSTDLVERRIMHIKLQSHPFEESFLLQKRKEVAATLKVDEEEAAYFVFWGEASNRLYNPKNENITIQYKDGSLKDISAVDNALINSNTSTAVKKYYICSLRIS</sequence>
<keyword evidence="2" id="KW-0378">Hydrolase</keyword>
<keyword evidence="3" id="KW-1185">Reference proteome</keyword>
<dbReference type="CDD" id="cd00077">
    <property type="entry name" value="HDc"/>
    <property type="match status" value="1"/>
</dbReference>
<dbReference type="InterPro" id="IPR003607">
    <property type="entry name" value="HD/PDEase_dom"/>
</dbReference>
<dbReference type="Pfam" id="PF01966">
    <property type="entry name" value="HD"/>
    <property type="match status" value="1"/>
</dbReference>
<dbReference type="Pfam" id="PF19276">
    <property type="entry name" value="HD_assoc_2"/>
    <property type="match status" value="1"/>
</dbReference>
<dbReference type="KEGG" id="nso:NIASO_18600"/>
<protein>
    <submittedName>
        <fullName evidence="2">Phosphohydrolase</fullName>
    </submittedName>
</protein>
<dbReference type="PANTHER" id="PTHR11373">
    <property type="entry name" value="DEOXYNUCLEOSIDE TRIPHOSPHATE TRIPHOSPHOHYDROLASE"/>
    <property type="match status" value="1"/>
</dbReference>
<name>W0F582_9BACT</name>
<dbReference type="GO" id="GO:0006203">
    <property type="term" value="P:dGTP catabolic process"/>
    <property type="evidence" value="ECO:0007669"/>
    <property type="project" value="TreeGrafter"/>
</dbReference>
<dbReference type="GO" id="GO:0008832">
    <property type="term" value="F:dGTPase activity"/>
    <property type="evidence" value="ECO:0007669"/>
    <property type="project" value="TreeGrafter"/>
</dbReference>
<dbReference type="Gene3D" id="1.10.3210.10">
    <property type="entry name" value="Hypothetical protein af1432"/>
    <property type="match status" value="1"/>
</dbReference>
<dbReference type="SMART" id="SM00471">
    <property type="entry name" value="HDc"/>
    <property type="match status" value="1"/>
</dbReference>
<dbReference type="SUPFAM" id="SSF109604">
    <property type="entry name" value="HD-domain/PDEase-like"/>
    <property type="match status" value="1"/>
</dbReference>
<feature type="domain" description="HD/PDEase" evidence="1">
    <location>
        <begin position="51"/>
        <end position="176"/>
    </location>
</feature>
<dbReference type="RefSeq" id="WP_025299098.1">
    <property type="nucleotide sequence ID" value="NZ_CP007035.1"/>
</dbReference>
<accession>W0F582</accession>